<dbReference type="EMBL" id="NOUV01000005">
    <property type="protein sequence ID" value="PDX87731.1"/>
    <property type="molecule type" value="Genomic_DNA"/>
</dbReference>
<feature type="transmembrane region" description="Helical" evidence="1">
    <location>
        <begin position="42"/>
        <end position="63"/>
    </location>
</feature>
<organism evidence="2 3">
    <name type="scientific">Faecalibacterium prausnitzii</name>
    <dbReference type="NCBI Taxonomy" id="853"/>
    <lineage>
        <taxon>Bacteria</taxon>
        <taxon>Bacillati</taxon>
        <taxon>Bacillota</taxon>
        <taxon>Clostridia</taxon>
        <taxon>Eubacteriales</taxon>
        <taxon>Oscillospiraceae</taxon>
        <taxon>Faecalibacterium</taxon>
    </lineage>
</organism>
<proteinExistence type="predicted"/>
<evidence type="ECO:0000313" key="3">
    <source>
        <dbReference type="Proteomes" id="UP000220904"/>
    </source>
</evidence>
<keyword evidence="1" id="KW-1133">Transmembrane helix</keyword>
<gene>
    <name evidence="2" type="ORF">CHR60_01505</name>
</gene>
<reference evidence="2 3" key="1">
    <citation type="journal article" date="2017" name="Front. Microbiol.">
        <title>New Insights into the Diversity of the Genus Faecalibacterium.</title>
        <authorList>
            <person name="Benevides L."/>
            <person name="Burman S."/>
            <person name="Martin R."/>
            <person name="Robert V."/>
            <person name="Thomas M."/>
            <person name="Miquel S."/>
            <person name="Chain F."/>
            <person name="Sokol H."/>
            <person name="Bermudez-Humaran L.G."/>
            <person name="Morrison M."/>
            <person name="Langella P."/>
            <person name="Azevedo V.A."/>
            <person name="Chatel J.M."/>
            <person name="Soares S."/>
        </authorList>
    </citation>
    <scope>NUCLEOTIDE SEQUENCE [LARGE SCALE GENOMIC DNA]</scope>
    <source>
        <strain evidence="2 3">AHMP21</strain>
    </source>
</reference>
<evidence type="ECO:0000313" key="2">
    <source>
        <dbReference type="EMBL" id="PDX87731.1"/>
    </source>
</evidence>
<comment type="caution">
    <text evidence="2">The sequence shown here is derived from an EMBL/GenBank/DDBJ whole genome shotgun (WGS) entry which is preliminary data.</text>
</comment>
<sequence>MGANNNKEVNFVNKTDKPFVVVNINIFGNNNKLSTNETRSHVPVALVILAISIAAILVVSYCCPELLPDLVRWMIGKVVNS</sequence>
<keyword evidence="1" id="KW-0812">Transmembrane</keyword>
<accession>A0A2A7B8Q9</accession>
<evidence type="ECO:0000256" key="1">
    <source>
        <dbReference type="SAM" id="Phobius"/>
    </source>
</evidence>
<name>A0A2A7B8Q9_9FIRM</name>
<protein>
    <submittedName>
        <fullName evidence="2">Uncharacterized protein</fullName>
    </submittedName>
</protein>
<dbReference type="Proteomes" id="UP000220904">
    <property type="component" value="Unassembled WGS sequence"/>
</dbReference>
<keyword evidence="1" id="KW-0472">Membrane</keyword>
<dbReference type="AlphaFoldDB" id="A0A2A7B8Q9"/>